<dbReference type="AlphaFoldDB" id="A0A3N1HQD6"/>
<comment type="similarity">
    <text evidence="2">Belongs to the transpeptidase family.</text>
</comment>
<dbReference type="PANTHER" id="PTHR30627:SF24">
    <property type="entry name" value="PENICILLIN-BINDING PROTEIN 4B"/>
    <property type="match status" value="1"/>
</dbReference>
<dbReference type="SUPFAM" id="SSF56601">
    <property type="entry name" value="beta-lactamase/transpeptidase-like"/>
    <property type="match status" value="1"/>
</dbReference>
<evidence type="ECO:0000259" key="5">
    <source>
        <dbReference type="Pfam" id="PF03717"/>
    </source>
</evidence>
<dbReference type="RefSeq" id="WP_123378977.1">
    <property type="nucleotide sequence ID" value="NZ_RJKN01000002.1"/>
</dbReference>
<comment type="caution">
    <text evidence="6">The sequence shown here is derived from an EMBL/GenBank/DDBJ whole genome shotgun (WGS) entry which is preliminary data.</text>
</comment>
<dbReference type="GO" id="GO:0071555">
    <property type="term" value="P:cell wall organization"/>
    <property type="evidence" value="ECO:0007669"/>
    <property type="project" value="TreeGrafter"/>
</dbReference>
<dbReference type="InParanoid" id="A0A3N1HQD6"/>
<organism evidence="6 7">
    <name type="scientific">Pseudokineococcus lusitanus</name>
    <dbReference type="NCBI Taxonomy" id="763993"/>
    <lineage>
        <taxon>Bacteria</taxon>
        <taxon>Bacillati</taxon>
        <taxon>Actinomycetota</taxon>
        <taxon>Actinomycetes</taxon>
        <taxon>Kineosporiales</taxon>
        <taxon>Kineosporiaceae</taxon>
        <taxon>Pseudokineococcus</taxon>
    </lineage>
</organism>
<sequence length="668" mass="66015">MPSPSRRTVAVAVSALLVVGLGVGGAVALAGRADRERDDAARAAAEAVVAAWTADDLSAAPVRPAGGGGGADEVAAAYAATVEGVGDLRPEVTLVDVVRPEGSEGTGATATATLRLSWAVGPGRTTETELPLTATGDDRETSGWTAEWSAGVVDPALAEGDALGLDRTPAVRGDVVDRKGEPLVEERPVVDVQVNPALVEDVDALVARLSAELGVDGASLAERIAAAPEGQAVEVITLRQAAWEEVRDRVRLPGVQTLAGTRPLAPTAAFARGLLGTVGEATAEVVEQSEGRVAAGDVAGLSGVQRQYDERLAGTAGTALVRVPGGALPVEEGADAPAGEPSVLVESAPVDGQDVQLSLDVDVQLAADAALAAAGASGALVVVDVESGDLLAVSSAPSTGADLALTGQYAPGSTFKVVTTQALLAAGLSPDETVDCPATATVDGRSYGNAEGGELGAVPFSLDFARSCNTAFVSLRDRLGPTSLAEAAAPLGLGGDWEVGVPLFTGDVPTTEGETDLASSMIGQGRVLASPAAMAVATSTVARGSWLAPRVVLDPAPAEAAAPPGPVADLAVVRDLMRLVVTDGTASALADVPGEPVVAKTGTAETGEPGPDGTLPTNAWTVAAQPGAGPGADGVAVAALVEGGRAGGAVAAPVVADLLTQLSGAEQG</sequence>
<name>A0A3N1HQD6_9ACTN</name>
<dbReference type="InterPro" id="IPR005311">
    <property type="entry name" value="PBP_dimer"/>
</dbReference>
<dbReference type="InterPro" id="IPR036138">
    <property type="entry name" value="PBP_dimer_sf"/>
</dbReference>
<keyword evidence="6" id="KW-0131">Cell cycle</keyword>
<dbReference type="InterPro" id="IPR001460">
    <property type="entry name" value="PCN-bd_Tpept"/>
</dbReference>
<accession>A0A3N1HQD6</accession>
<dbReference type="EMBL" id="RJKN01000002">
    <property type="protein sequence ID" value="ROP44733.1"/>
    <property type="molecule type" value="Genomic_DNA"/>
</dbReference>
<evidence type="ECO:0000256" key="1">
    <source>
        <dbReference type="ARBA" id="ARBA00004370"/>
    </source>
</evidence>
<evidence type="ECO:0000259" key="4">
    <source>
        <dbReference type="Pfam" id="PF00905"/>
    </source>
</evidence>
<evidence type="ECO:0000313" key="7">
    <source>
        <dbReference type="Proteomes" id="UP000276232"/>
    </source>
</evidence>
<dbReference type="InterPro" id="IPR012338">
    <property type="entry name" value="Beta-lactam/transpept-like"/>
</dbReference>
<protein>
    <submittedName>
        <fullName evidence="6">Cell division protein FtsI/penicillin-binding protein 2</fullName>
    </submittedName>
</protein>
<proteinExistence type="inferred from homology"/>
<keyword evidence="7" id="KW-1185">Reference proteome</keyword>
<dbReference type="GO" id="GO:0005886">
    <property type="term" value="C:plasma membrane"/>
    <property type="evidence" value="ECO:0007669"/>
    <property type="project" value="TreeGrafter"/>
</dbReference>
<evidence type="ECO:0000313" key="6">
    <source>
        <dbReference type="EMBL" id="ROP44733.1"/>
    </source>
</evidence>
<evidence type="ECO:0000256" key="2">
    <source>
        <dbReference type="ARBA" id="ARBA00007171"/>
    </source>
</evidence>
<dbReference type="Pfam" id="PF00905">
    <property type="entry name" value="Transpeptidase"/>
    <property type="match status" value="1"/>
</dbReference>
<keyword evidence="6" id="KW-0132">Cell division</keyword>
<dbReference type="Proteomes" id="UP000276232">
    <property type="component" value="Unassembled WGS sequence"/>
</dbReference>
<keyword evidence="3" id="KW-0472">Membrane</keyword>
<dbReference type="GO" id="GO:0008658">
    <property type="term" value="F:penicillin binding"/>
    <property type="evidence" value="ECO:0007669"/>
    <property type="project" value="InterPro"/>
</dbReference>
<dbReference type="GO" id="GO:0071972">
    <property type="term" value="F:peptidoglycan L,D-transpeptidase activity"/>
    <property type="evidence" value="ECO:0007669"/>
    <property type="project" value="TreeGrafter"/>
</dbReference>
<reference evidence="6 7" key="1">
    <citation type="journal article" date="2015" name="Stand. Genomic Sci.">
        <title>Genomic Encyclopedia of Bacterial and Archaeal Type Strains, Phase III: the genomes of soil and plant-associated and newly described type strains.</title>
        <authorList>
            <person name="Whitman W.B."/>
            <person name="Woyke T."/>
            <person name="Klenk H.P."/>
            <person name="Zhou Y."/>
            <person name="Lilburn T.G."/>
            <person name="Beck B.J."/>
            <person name="De Vos P."/>
            <person name="Vandamme P."/>
            <person name="Eisen J.A."/>
            <person name="Garrity G."/>
            <person name="Hugenholtz P."/>
            <person name="Kyrpides N.C."/>
        </authorList>
    </citation>
    <scope>NUCLEOTIDE SEQUENCE [LARGE SCALE GENOMIC DNA]</scope>
    <source>
        <strain evidence="6 7">CECT 7306</strain>
    </source>
</reference>
<gene>
    <name evidence="6" type="ORF">EDC03_0861</name>
</gene>
<dbReference type="Gene3D" id="3.90.1310.10">
    <property type="entry name" value="Penicillin-binding protein 2a (Domain 2)"/>
    <property type="match status" value="1"/>
</dbReference>
<dbReference type="Pfam" id="PF03717">
    <property type="entry name" value="PBP_dimer"/>
    <property type="match status" value="1"/>
</dbReference>
<dbReference type="SUPFAM" id="SSF56519">
    <property type="entry name" value="Penicillin binding protein dimerisation domain"/>
    <property type="match status" value="1"/>
</dbReference>
<dbReference type="OrthoDB" id="5241017at2"/>
<dbReference type="FunCoup" id="A0A3N1HQD6">
    <property type="interactions" value="1"/>
</dbReference>
<feature type="domain" description="Penicillin-binding protein dimerisation" evidence="5">
    <location>
        <begin position="168"/>
        <end position="323"/>
    </location>
</feature>
<comment type="subcellular location">
    <subcellularLocation>
        <location evidence="1">Membrane</location>
    </subcellularLocation>
</comment>
<dbReference type="GO" id="GO:0051301">
    <property type="term" value="P:cell division"/>
    <property type="evidence" value="ECO:0007669"/>
    <property type="project" value="UniProtKB-KW"/>
</dbReference>
<dbReference type="Gene3D" id="3.40.710.10">
    <property type="entry name" value="DD-peptidase/beta-lactamase superfamily"/>
    <property type="match status" value="1"/>
</dbReference>
<feature type="domain" description="Penicillin-binding protein transpeptidase" evidence="4">
    <location>
        <begin position="378"/>
        <end position="659"/>
    </location>
</feature>
<evidence type="ECO:0000256" key="3">
    <source>
        <dbReference type="ARBA" id="ARBA00023136"/>
    </source>
</evidence>
<dbReference type="InterPro" id="IPR050515">
    <property type="entry name" value="Beta-lactam/transpept"/>
</dbReference>
<dbReference type="PANTHER" id="PTHR30627">
    <property type="entry name" value="PEPTIDOGLYCAN D,D-TRANSPEPTIDASE"/>
    <property type="match status" value="1"/>
</dbReference>